<accession>A0A4Z0LVI0</accession>
<dbReference type="Pfam" id="PF00111">
    <property type="entry name" value="Fer2"/>
    <property type="match status" value="1"/>
</dbReference>
<evidence type="ECO:0000256" key="4">
    <source>
        <dbReference type="ARBA" id="ARBA00023004"/>
    </source>
</evidence>
<comment type="cofactor">
    <cofactor evidence="6">
        <name>[2Fe-2S] cluster</name>
        <dbReference type="ChEBI" id="CHEBI:190135"/>
    </cofactor>
</comment>
<proteinExistence type="inferred from homology"/>
<dbReference type="PRINTS" id="PR00355">
    <property type="entry name" value="ADRENODOXIN"/>
</dbReference>
<dbReference type="Proteomes" id="UP000298050">
    <property type="component" value="Unassembled WGS sequence"/>
</dbReference>
<dbReference type="InterPro" id="IPR036010">
    <property type="entry name" value="2Fe-2S_ferredoxin-like_sf"/>
</dbReference>
<dbReference type="CDD" id="cd00207">
    <property type="entry name" value="fer2"/>
    <property type="match status" value="1"/>
</dbReference>
<dbReference type="GO" id="GO:0051537">
    <property type="term" value="F:2 iron, 2 sulfur cluster binding"/>
    <property type="evidence" value="ECO:0007669"/>
    <property type="project" value="UniProtKB-KW"/>
</dbReference>
<comment type="similarity">
    <text evidence="1">Belongs to the adrenodoxin/putidaredoxin family.</text>
</comment>
<dbReference type="InterPro" id="IPR012675">
    <property type="entry name" value="Beta-grasp_dom_sf"/>
</dbReference>
<evidence type="ECO:0000259" key="7">
    <source>
        <dbReference type="PROSITE" id="PS51085"/>
    </source>
</evidence>
<dbReference type="GO" id="GO:0009055">
    <property type="term" value="F:electron transfer activity"/>
    <property type="evidence" value="ECO:0007669"/>
    <property type="project" value="TreeGrafter"/>
</dbReference>
<dbReference type="InterPro" id="IPR001055">
    <property type="entry name" value="Adrenodoxin-like"/>
</dbReference>
<keyword evidence="3" id="KW-0479">Metal-binding</keyword>
<dbReference type="InterPro" id="IPR018298">
    <property type="entry name" value="Adrenodoxin_Fe-S_BS"/>
</dbReference>
<dbReference type="PROSITE" id="PS00814">
    <property type="entry name" value="ADX"/>
    <property type="match status" value="1"/>
</dbReference>
<dbReference type="InterPro" id="IPR001041">
    <property type="entry name" value="2Fe-2S_ferredoxin-type"/>
</dbReference>
<sequence>MASVKFIQPDGSEKIVDVPEGTSLMTAAIDNGVEGILGDCGGACSCATCHCYIDDAYFAKLPEAADVEKSMLEFAVEPKENSRLGCQVQVTEELSGLVVHIPESQY</sequence>
<evidence type="ECO:0000256" key="3">
    <source>
        <dbReference type="ARBA" id="ARBA00022723"/>
    </source>
</evidence>
<dbReference type="PANTHER" id="PTHR23426:SF65">
    <property type="entry name" value="FERREDOXIN-2, MITOCHONDRIAL"/>
    <property type="match status" value="1"/>
</dbReference>
<feature type="domain" description="2Fe-2S ferredoxin-type" evidence="7">
    <location>
        <begin position="2"/>
        <end position="105"/>
    </location>
</feature>
<dbReference type="AlphaFoldDB" id="A0A4Z0LVI0"/>
<organism evidence="8 9">
    <name type="scientific">Mangrovimicrobium sediminis</name>
    <dbReference type="NCBI Taxonomy" id="2562682"/>
    <lineage>
        <taxon>Bacteria</taxon>
        <taxon>Pseudomonadati</taxon>
        <taxon>Pseudomonadota</taxon>
        <taxon>Gammaproteobacteria</taxon>
        <taxon>Cellvibrionales</taxon>
        <taxon>Halieaceae</taxon>
        <taxon>Mangrovimicrobium</taxon>
    </lineage>
</organism>
<dbReference type="GO" id="GO:0140647">
    <property type="term" value="P:P450-containing electron transport chain"/>
    <property type="evidence" value="ECO:0007669"/>
    <property type="project" value="InterPro"/>
</dbReference>
<dbReference type="OrthoDB" id="9799640at2"/>
<dbReference type="RefSeq" id="WP_135446184.1">
    <property type="nucleotide sequence ID" value="NZ_SRLE01000014.1"/>
</dbReference>
<keyword evidence="2" id="KW-0001">2Fe-2S</keyword>
<evidence type="ECO:0000256" key="2">
    <source>
        <dbReference type="ARBA" id="ARBA00022714"/>
    </source>
</evidence>
<dbReference type="EMBL" id="SRLE01000014">
    <property type="protein sequence ID" value="TGD71291.1"/>
    <property type="molecule type" value="Genomic_DNA"/>
</dbReference>
<evidence type="ECO:0000256" key="1">
    <source>
        <dbReference type="ARBA" id="ARBA00010914"/>
    </source>
</evidence>
<evidence type="ECO:0000313" key="9">
    <source>
        <dbReference type="Proteomes" id="UP000298050"/>
    </source>
</evidence>
<dbReference type="PROSITE" id="PS51085">
    <property type="entry name" value="2FE2S_FER_2"/>
    <property type="match status" value="1"/>
</dbReference>
<evidence type="ECO:0000256" key="5">
    <source>
        <dbReference type="ARBA" id="ARBA00023014"/>
    </source>
</evidence>
<gene>
    <name evidence="8" type="ORF">E4634_18635</name>
</gene>
<name>A0A4Z0LVI0_9GAMM</name>
<dbReference type="GO" id="GO:0046872">
    <property type="term" value="F:metal ion binding"/>
    <property type="evidence" value="ECO:0007669"/>
    <property type="project" value="UniProtKB-KW"/>
</dbReference>
<comment type="caution">
    <text evidence="8">The sequence shown here is derived from an EMBL/GenBank/DDBJ whole genome shotgun (WGS) entry which is preliminary data.</text>
</comment>
<dbReference type="Gene3D" id="3.10.20.30">
    <property type="match status" value="1"/>
</dbReference>
<protein>
    <submittedName>
        <fullName evidence="8">2Fe-2S iron-sulfur cluster binding domain-containing protein</fullName>
    </submittedName>
</protein>
<dbReference type="PANTHER" id="PTHR23426">
    <property type="entry name" value="FERREDOXIN/ADRENODOXIN"/>
    <property type="match status" value="1"/>
</dbReference>
<evidence type="ECO:0000256" key="6">
    <source>
        <dbReference type="ARBA" id="ARBA00034078"/>
    </source>
</evidence>
<keyword evidence="4" id="KW-0408">Iron</keyword>
<keyword evidence="5" id="KW-0411">Iron-sulfur</keyword>
<keyword evidence="9" id="KW-1185">Reference proteome</keyword>
<dbReference type="SUPFAM" id="SSF54292">
    <property type="entry name" value="2Fe-2S ferredoxin-like"/>
    <property type="match status" value="1"/>
</dbReference>
<evidence type="ECO:0000313" key="8">
    <source>
        <dbReference type="EMBL" id="TGD71291.1"/>
    </source>
</evidence>
<reference evidence="8 9" key="1">
    <citation type="submission" date="2019-04" db="EMBL/GenBank/DDBJ databases">
        <title>Taxonomy of novel Haliea sp. from mangrove soil of West Coast of India.</title>
        <authorList>
            <person name="Verma A."/>
            <person name="Kumar P."/>
            <person name="Krishnamurthi S."/>
        </authorList>
    </citation>
    <scope>NUCLEOTIDE SEQUENCE [LARGE SCALE GENOMIC DNA]</scope>
    <source>
        <strain evidence="8 9">SAOS-164</strain>
    </source>
</reference>